<protein>
    <recommendedName>
        <fullName evidence="3">ABC transporter substrate-binding protein</fullName>
    </recommendedName>
</protein>
<dbReference type="InterPro" id="IPR007487">
    <property type="entry name" value="ABC_transpt-TYRBP-like"/>
</dbReference>
<sequence length="294" mass="32406">MPLSTSFAAVPTRVAVIYPDVSAPYSQVFEKIIEGIERHPGITVVAHRLSNGDATQRADDWLSSQNATAIIALGQQSHKVARDLKPDIPVIVGATLIAPNGLSGVSLAADPEAFFSRLGSLTPPVRRVFTVYNRKQSGWLIERAAKLARKYDIELISKEAESSREAVLQYNAVLDMVRDGEDALWLPLDQVAPGKTILPSILKQAWQKRLVVFSSNPSHTRKGTLFALFPDHRGLGLRLAEIVVDSIRNPNRGPVLEPLKALKIAVNMRTASHLGVNYNSRLREQISLTFPLRR</sequence>
<comment type="caution">
    <text evidence="1">The sequence shown here is derived from an EMBL/GenBank/DDBJ whole genome shotgun (WGS) entry which is preliminary data.</text>
</comment>
<dbReference type="Proteomes" id="UP000191110">
    <property type="component" value="Unassembled WGS sequence"/>
</dbReference>
<organism evidence="1 2">
    <name type="scientific">Solemya pervernicosa gill symbiont</name>
    <dbReference type="NCBI Taxonomy" id="642797"/>
    <lineage>
        <taxon>Bacteria</taxon>
        <taxon>Pseudomonadati</taxon>
        <taxon>Pseudomonadota</taxon>
        <taxon>Gammaproteobacteria</taxon>
        <taxon>sulfur-oxidizing symbionts</taxon>
    </lineage>
</organism>
<dbReference type="PANTHER" id="PTHR35271">
    <property type="entry name" value="ABC TRANSPORTER, SUBSTRATE-BINDING LIPOPROTEIN-RELATED"/>
    <property type="match status" value="1"/>
</dbReference>
<reference evidence="1 2" key="1">
    <citation type="submission" date="2016-11" db="EMBL/GenBank/DDBJ databases">
        <title>Mixed transmission modes and dynamic genome evolution in an obligate animal-bacterial symbiosis.</title>
        <authorList>
            <person name="Russell S.L."/>
            <person name="Corbett-Detig R.B."/>
            <person name="Cavanaugh C.M."/>
        </authorList>
    </citation>
    <scope>NUCLEOTIDE SEQUENCE [LARGE SCALE GENOMIC DNA]</scope>
    <source>
        <strain evidence="1">Sveles-Q1</strain>
    </source>
</reference>
<dbReference type="Pfam" id="PF04392">
    <property type="entry name" value="ABC_sub_bind"/>
    <property type="match status" value="1"/>
</dbReference>
<evidence type="ECO:0000313" key="1">
    <source>
        <dbReference type="EMBL" id="OOZ39227.1"/>
    </source>
</evidence>
<evidence type="ECO:0008006" key="3">
    <source>
        <dbReference type="Google" id="ProtNLM"/>
    </source>
</evidence>
<evidence type="ECO:0000313" key="2">
    <source>
        <dbReference type="Proteomes" id="UP000191110"/>
    </source>
</evidence>
<proteinExistence type="predicted"/>
<name>A0A1T2L2A6_9GAMM</name>
<gene>
    <name evidence="1" type="ORF">BOW53_12555</name>
</gene>
<dbReference type="EMBL" id="MPRL01000057">
    <property type="protein sequence ID" value="OOZ39227.1"/>
    <property type="molecule type" value="Genomic_DNA"/>
</dbReference>
<dbReference type="Gene3D" id="3.40.50.2300">
    <property type="match status" value="1"/>
</dbReference>
<dbReference type="AlphaFoldDB" id="A0A1T2L2A6"/>
<accession>A0A1T2L2A6</accession>
<keyword evidence="2" id="KW-1185">Reference proteome</keyword>
<dbReference type="PANTHER" id="PTHR35271:SF1">
    <property type="entry name" value="ABC TRANSPORTER, SUBSTRATE-BINDING LIPOPROTEIN"/>
    <property type="match status" value="1"/>
</dbReference>